<accession>D4CY85</accession>
<dbReference type="AlphaFoldDB" id="D4CY85"/>
<gene>
    <name evidence="3" type="ORF">FUSPEROL_02396</name>
</gene>
<evidence type="ECO:0000313" key="3">
    <source>
        <dbReference type="EMBL" id="EFE85723.1"/>
    </source>
</evidence>
<dbReference type="HOGENOM" id="CLU_955643_0_0_0"/>
<sequence length="303" mass="33721">MSMTNYIIVVKALENSNFLISFPDFEGLTATVDSEEKIQSVATEVIKNKLTELRKNNLDIPEAKKMKNISSTLNEGEFSTYIPVKDDFDFKAAMNSTISNFKDKESFKKGTEDLKNKANELTNNIPKGYENLFGIIGGAITIINTFFISIFSVIIPIFGNYSIGFFKGLGFLADFSKEAKNAQAILLFSGILFIAFAGLLIYSSIIKNKNILLYSIIGNAIFLVVFYIILFIKLPGGEVGKYISVSFFKIFLYLVSLALAFVSYFLLSKIEENEAEETIKTIESKIPSETSANNGDDKNEEGL</sequence>
<dbReference type="SUPFAM" id="SSF143100">
    <property type="entry name" value="TTHA1013/TTHA0281-like"/>
    <property type="match status" value="1"/>
</dbReference>
<feature type="region of interest" description="Disordered" evidence="1">
    <location>
        <begin position="283"/>
        <end position="303"/>
    </location>
</feature>
<keyword evidence="2" id="KW-1133">Transmembrane helix</keyword>
<dbReference type="STRING" id="546275.FUSPEROL_02396"/>
<dbReference type="Proteomes" id="UP000003748">
    <property type="component" value="Unassembled WGS sequence"/>
</dbReference>
<dbReference type="EMBL" id="ACJY01000106">
    <property type="protein sequence ID" value="EFE85723.1"/>
    <property type="molecule type" value="Genomic_DNA"/>
</dbReference>
<reference evidence="3 4" key="1">
    <citation type="submission" date="2010-02" db="EMBL/GenBank/DDBJ databases">
        <authorList>
            <person name="Weinstock G."/>
            <person name="Sodergren E."/>
            <person name="Clifton S."/>
            <person name="Fulton L."/>
            <person name="Fulton B."/>
            <person name="Courtney L."/>
            <person name="Fronick C."/>
            <person name="Harrison M."/>
            <person name="Strong C."/>
            <person name="Farmer C."/>
            <person name="Delahaunty K."/>
            <person name="Markovic C."/>
            <person name="Hall O."/>
            <person name="Minx P."/>
            <person name="Tomlinson C."/>
            <person name="Mitreva M."/>
            <person name="Nelson J."/>
            <person name="Hou S."/>
            <person name="Wollam A."/>
            <person name="Pepin K.H."/>
            <person name="Johnson M."/>
            <person name="Bhonagiri V."/>
            <person name="Zhang X."/>
            <person name="Suruliraj S."/>
            <person name="Warren W."/>
            <person name="Chinwalla A."/>
            <person name="Mardis E.R."/>
            <person name="Wilson R.K."/>
        </authorList>
    </citation>
    <scope>NUCLEOTIDE SEQUENCE [LARGE SCALE GENOMIC DNA]</scope>
    <source>
        <strain evidence="3 4">ATCC 33693</strain>
    </source>
</reference>
<keyword evidence="2" id="KW-0812">Transmembrane</keyword>
<dbReference type="GeneID" id="78420548"/>
<name>D4CY85_9FUSO</name>
<dbReference type="OrthoDB" id="90169at2"/>
<dbReference type="eggNOG" id="ENOG502ZAM8">
    <property type="taxonomic scope" value="Bacteria"/>
</dbReference>
<feature type="transmembrane region" description="Helical" evidence="2">
    <location>
        <begin position="181"/>
        <end position="202"/>
    </location>
</feature>
<evidence type="ECO:0008006" key="5">
    <source>
        <dbReference type="Google" id="ProtNLM"/>
    </source>
</evidence>
<feature type="transmembrane region" description="Helical" evidence="2">
    <location>
        <begin position="250"/>
        <end position="267"/>
    </location>
</feature>
<evidence type="ECO:0000256" key="2">
    <source>
        <dbReference type="SAM" id="Phobius"/>
    </source>
</evidence>
<dbReference type="Gene3D" id="3.30.160.250">
    <property type="match status" value="1"/>
</dbReference>
<comment type="caution">
    <text evidence="3">The sequence shown here is derived from an EMBL/GenBank/DDBJ whole genome shotgun (WGS) entry which is preliminary data.</text>
</comment>
<evidence type="ECO:0000313" key="4">
    <source>
        <dbReference type="Proteomes" id="UP000003748"/>
    </source>
</evidence>
<protein>
    <recommendedName>
        <fullName evidence="5">HicB family protein</fullName>
    </recommendedName>
</protein>
<evidence type="ECO:0000256" key="1">
    <source>
        <dbReference type="SAM" id="MobiDB-lite"/>
    </source>
</evidence>
<feature type="transmembrane region" description="Helical" evidence="2">
    <location>
        <begin position="211"/>
        <end position="230"/>
    </location>
</feature>
<dbReference type="InterPro" id="IPR035069">
    <property type="entry name" value="TTHA1013/TTHA0281-like"/>
</dbReference>
<organism evidence="3 4">
    <name type="scientific">Fusobacterium periodonticum ATCC 33693</name>
    <dbReference type="NCBI Taxonomy" id="546275"/>
    <lineage>
        <taxon>Bacteria</taxon>
        <taxon>Fusobacteriati</taxon>
        <taxon>Fusobacteriota</taxon>
        <taxon>Fusobacteriia</taxon>
        <taxon>Fusobacteriales</taxon>
        <taxon>Fusobacteriaceae</taxon>
        <taxon>Fusobacterium</taxon>
    </lineage>
</organism>
<keyword evidence="2" id="KW-0472">Membrane</keyword>
<proteinExistence type="predicted"/>
<dbReference type="RefSeq" id="WP_005975513.1">
    <property type="nucleotide sequence ID" value="NZ_GG665898.1"/>
</dbReference>
<feature type="transmembrane region" description="Helical" evidence="2">
    <location>
        <begin position="132"/>
        <end position="161"/>
    </location>
</feature>